<evidence type="ECO:0000313" key="2">
    <source>
        <dbReference type="EMBL" id="AWI68568.1"/>
    </source>
</evidence>
<keyword evidence="2" id="KW-0150">Chloroplast</keyword>
<dbReference type="AlphaFoldDB" id="A0A2U8GJ48"/>
<sequence>MNKFICLIFSLICFAPFTSSRSEGFFASSFRLLLFLWIQQSRYLRNASGVLLRLRFASSSASVLRRRRRSEEPSQRAHHLRFASAIAERNQSTEVKKLSLYCGS</sequence>
<reference evidence="2" key="1">
    <citation type="journal article" date="2018" name="Am. J. Bot.">
        <title>Organellar phylogenomics inform systematics in the green algal family Hydrodictyaceae (Chlorophyceae) and provide clues to the complex evolutionary history of plastid genomes in the green algal tree of life.</title>
        <authorList>
            <person name="McManus H.A."/>
            <person name="Fucikova K."/>
            <person name="Lewis P.O."/>
            <person name="Lewis L.A."/>
            <person name="Karol K.G."/>
        </authorList>
    </citation>
    <scope>NUCLEOTIDE SEQUENCE</scope>
</reference>
<geneLocation type="chloroplast" evidence="2"/>
<accession>A0A2U8GJ48</accession>
<feature type="signal peptide" evidence="1">
    <location>
        <begin position="1"/>
        <end position="20"/>
    </location>
</feature>
<keyword evidence="2" id="KW-0934">Plastid</keyword>
<evidence type="ECO:0008006" key="3">
    <source>
        <dbReference type="Google" id="ProtNLM"/>
    </source>
</evidence>
<proteinExistence type="predicted"/>
<keyword evidence="1" id="KW-0732">Signal</keyword>
<name>A0A2U8GJ48_PEDDU</name>
<dbReference type="EMBL" id="MF276981">
    <property type="protein sequence ID" value="AWI68568.1"/>
    <property type="molecule type" value="Genomic_DNA"/>
</dbReference>
<feature type="chain" id="PRO_5015847557" description="Secreted protein" evidence="1">
    <location>
        <begin position="21"/>
        <end position="104"/>
    </location>
</feature>
<organism evidence="2">
    <name type="scientific">Pediastrum duplex</name>
    <name type="common">Green alga</name>
    <dbReference type="NCBI Taxonomy" id="3105"/>
    <lineage>
        <taxon>Eukaryota</taxon>
        <taxon>Viridiplantae</taxon>
        <taxon>Chlorophyta</taxon>
        <taxon>core chlorophytes</taxon>
        <taxon>Chlorophyceae</taxon>
        <taxon>CS clade</taxon>
        <taxon>Sphaeropleales</taxon>
        <taxon>Hydrodictyaceae</taxon>
        <taxon>Pediastrum</taxon>
    </lineage>
</organism>
<protein>
    <recommendedName>
        <fullName evidence="3">Secreted protein</fullName>
    </recommendedName>
</protein>
<evidence type="ECO:0000256" key="1">
    <source>
        <dbReference type="SAM" id="SignalP"/>
    </source>
</evidence>